<evidence type="ECO:0000259" key="1">
    <source>
        <dbReference type="Pfam" id="PF21847"/>
    </source>
</evidence>
<organism evidence="2 3">
    <name type="scientific">Paenibacillus albilobatus</name>
    <dbReference type="NCBI Taxonomy" id="2716884"/>
    <lineage>
        <taxon>Bacteria</taxon>
        <taxon>Bacillati</taxon>
        <taxon>Bacillota</taxon>
        <taxon>Bacilli</taxon>
        <taxon>Bacillales</taxon>
        <taxon>Paenibacillaceae</taxon>
        <taxon>Paenibacillus</taxon>
    </lineage>
</organism>
<keyword evidence="3" id="KW-1185">Reference proteome</keyword>
<dbReference type="Pfam" id="PF21847">
    <property type="entry name" value="DUF6906"/>
    <property type="match status" value="1"/>
</dbReference>
<dbReference type="InterPro" id="IPR054201">
    <property type="entry name" value="DUF6906"/>
</dbReference>
<feature type="domain" description="DUF6906" evidence="1">
    <location>
        <begin position="1"/>
        <end position="49"/>
    </location>
</feature>
<comment type="caution">
    <text evidence="2">The sequence shown here is derived from an EMBL/GenBank/DDBJ whole genome shotgun (WGS) entry which is preliminary data.</text>
</comment>
<evidence type="ECO:0000313" key="3">
    <source>
        <dbReference type="Proteomes" id="UP000679779"/>
    </source>
</evidence>
<dbReference type="AlphaFoldDB" id="A0A920CEF1"/>
<reference evidence="2" key="1">
    <citation type="submission" date="2021-03" db="EMBL/GenBank/DDBJ databases">
        <title>Antimicrobial resistance genes in bacteria isolated from Japanese honey, and their potential for conferring macrolide and lincosamide resistance in the American foulbrood pathogen Paenibacillus larvae.</title>
        <authorList>
            <person name="Okamoto M."/>
            <person name="Kumagai M."/>
            <person name="Kanamori H."/>
            <person name="Takamatsu D."/>
        </authorList>
    </citation>
    <scope>NUCLEOTIDE SEQUENCE</scope>
    <source>
        <strain evidence="2">J2TS6</strain>
    </source>
</reference>
<protein>
    <recommendedName>
        <fullName evidence="1">DUF6906 domain-containing protein</fullName>
    </recommendedName>
</protein>
<dbReference type="RefSeq" id="WP_212958573.1">
    <property type="nucleotide sequence ID" value="NZ_BORQ01000007.1"/>
</dbReference>
<proteinExistence type="predicted"/>
<evidence type="ECO:0000313" key="2">
    <source>
        <dbReference type="EMBL" id="GIO33702.1"/>
    </source>
</evidence>
<dbReference type="EMBL" id="BORQ01000007">
    <property type="protein sequence ID" value="GIO33702.1"/>
    <property type="molecule type" value="Genomic_DNA"/>
</dbReference>
<gene>
    <name evidence="2" type="ORF">J2TS6_48430</name>
</gene>
<dbReference type="Proteomes" id="UP000679779">
    <property type="component" value="Unassembled WGS sequence"/>
</dbReference>
<accession>A0A920CEF1</accession>
<name>A0A920CEF1_9BACL</name>
<sequence>MKNGKNPTLKQKKAIQAAGLNQENWLVYKAEPDRLHLVHRNLNQTKIIFL</sequence>